<dbReference type="Gene3D" id="3.40.50.1580">
    <property type="entry name" value="Nucleoside phosphorylase domain"/>
    <property type="match status" value="1"/>
</dbReference>
<proteinExistence type="inferred from homology"/>
<dbReference type="PANTHER" id="PTHR42679:SF2">
    <property type="entry name" value="S-METHYL-5'-THIOADENOSINE PHOSPHORYLASE"/>
    <property type="match status" value="1"/>
</dbReference>
<dbReference type="RefSeq" id="WP_068549893.1">
    <property type="nucleotide sequence ID" value="NZ_AP013035.1"/>
</dbReference>
<feature type="binding site" evidence="4">
    <location>
        <begin position="53"/>
        <end position="54"/>
    </location>
    <ligand>
        <name>phosphate</name>
        <dbReference type="ChEBI" id="CHEBI:43474"/>
    </ligand>
</feature>
<dbReference type="HAMAP" id="MF_01963">
    <property type="entry name" value="MTAP"/>
    <property type="match status" value="1"/>
</dbReference>
<accession>A0A0S3QU89</accession>
<feature type="binding site" evidence="4">
    <location>
        <begin position="86"/>
        <end position="87"/>
    </location>
    <ligand>
        <name>phosphate</name>
        <dbReference type="ChEBI" id="CHEBI:43474"/>
    </ligand>
</feature>
<dbReference type="EC" id="2.4.2.28" evidence="4"/>
<dbReference type="Pfam" id="PF01048">
    <property type="entry name" value="PNP_UDP_1"/>
    <property type="match status" value="1"/>
</dbReference>
<dbReference type="FunFam" id="3.40.50.1580:FF:000012">
    <property type="entry name" value="Probable 6-oxopurine nucleoside phosphorylase"/>
    <property type="match status" value="1"/>
</dbReference>
<dbReference type="PATRIC" id="fig|1298851.3.peg.1164"/>
<protein>
    <recommendedName>
        <fullName evidence="4">S-methyl-5'-thioadenosine phosphorylase</fullName>
        <ecNumber evidence="4">2.4.2.28</ecNumber>
    </recommendedName>
    <alternativeName>
        <fullName evidence="4">5'-methylthioadenosine phosphorylase</fullName>
        <shortName evidence="4">MTA phosphorylase</shortName>
        <shortName evidence="4">MTAP</shortName>
    </alternativeName>
</protein>
<evidence type="ECO:0000313" key="6">
    <source>
        <dbReference type="EMBL" id="BAT71901.1"/>
    </source>
</evidence>
<feature type="binding site" evidence="4">
    <location>
        <position position="186"/>
    </location>
    <ligand>
        <name>phosphate</name>
        <dbReference type="ChEBI" id="CHEBI:43474"/>
    </ligand>
</feature>
<evidence type="ECO:0000259" key="5">
    <source>
        <dbReference type="Pfam" id="PF01048"/>
    </source>
</evidence>
<keyword evidence="7" id="KW-1185">Reference proteome</keyword>
<dbReference type="UniPathway" id="UPA00904">
    <property type="reaction ID" value="UER00873"/>
</dbReference>
<feature type="binding site" evidence="4">
    <location>
        <position position="11"/>
    </location>
    <ligand>
        <name>phosphate</name>
        <dbReference type="ChEBI" id="CHEBI:43474"/>
    </ligand>
</feature>
<dbReference type="CDD" id="cd09010">
    <property type="entry name" value="MTAP_SsMTAPII_like_MTIP"/>
    <property type="match status" value="1"/>
</dbReference>
<dbReference type="GO" id="GO:0005829">
    <property type="term" value="C:cytosol"/>
    <property type="evidence" value="ECO:0007669"/>
    <property type="project" value="TreeGrafter"/>
</dbReference>
<dbReference type="STRING" id="1298851.TST_1107"/>
<dbReference type="InterPro" id="IPR018099">
    <property type="entry name" value="Purine_phosphorylase-2_CS"/>
</dbReference>
<dbReference type="GO" id="GO:0006166">
    <property type="term" value="P:purine ribonucleoside salvage"/>
    <property type="evidence" value="ECO:0007669"/>
    <property type="project" value="UniProtKB-KW"/>
</dbReference>
<dbReference type="InterPro" id="IPR000845">
    <property type="entry name" value="Nucleoside_phosphorylase_d"/>
</dbReference>
<organism evidence="6 7">
    <name type="scientific">Thermosulfidibacter takaii (strain DSM 17441 / JCM 13301 / NBRC 103674 / ABI70S6)</name>
    <dbReference type="NCBI Taxonomy" id="1298851"/>
    <lineage>
        <taxon>Bacteria</taxon>
        <taxon>Pseudomonadati</taxon>
        <taxon>Thermosulfidibacterota</taxon>
        <taxon>Thermosulfidibacteria</taxon>
        <taxon>Thermosulfidibacterales</taxon>
        <taxon>Thermosulfidibacteraceae</taxon>
    </lineage>
</organism>
<name>A0A0S3QU89_THET7</name>
<comment type="catalytic activity">
    <reaction evidence="4">
        <text>S-methyl-5'-thioadenosine + phosphate = 5-(methylsulfanyl)-alpha-D-ribose 1-phosphate + adenine</text>
        <dbReference type="Rhea" id="RHEA:11852"/>
        <dbReference type="ChEBI" id="CHEBI:16708"/>
        <dbReference type="ChEBI" id="CHEBI:17509"/>
        <dbReference type="ChEBI" id="CHEBI:43474"/>
        <dbReference type="ChEBI" id="CHEBI:58533"/>
        <dbReference type="EC" id="2.4.2.28"/>
    </reaction>
</comment>
<gene>
    <name evidence="6" type="primary">mtaP</name>
    <name evidence="4" type="synonym">mtnP</name>
    <name evidence="6" type="ORF">TST_1107</name>
</gene>
<sequence length="287" mass="31612">MQVDVAVIGGSGLYQIEGVKVIDELEVETPFGMPSDSIVIAEIDGRKVAFLPRHGRGHRLLPSEVNYRANIYTLKKLGVNAIVSISAVGSMKEHLKPGDFVLPDQFIDFTKGRKSTFFGDGLVAHVSMANPVCPVLWETVGSVAKEVLDCEVHMGGTYICIEGPQFSTKAESHLFRSWNVDVIGMTNATEAKLAREAEICYVTVAMVTDYDCWHEEEEDVTADAVIKVLMSNVSRAKKLIKELVPRIPENRSCDCGRALETAIITAKDFIPADTLRKLQPIIGKYLK</sequence>
<keyword evidence="2 4" id="KW-0808">Transferase</keyword>
<dbReference type="KEGG" id="ttk:TST_1107"/>
<dbReference type="AlphaFoldDB" id="A0A0S3QU89"/>
<dbReference type="SUPFAM" id="SSF53167">
    <property type="entry name" value="Purine and uridine phosphorylases"/>
    <property type="match status" value="1"/>
</dbReference>
<evidence type="ECO:0000256" key="4">
    <source>
        <dbReference type="HAMAP-Rule" id="MF_01963"/>
    </source>
</evidence>
<evidence type="ECO:0000256" key="3">
    <source>
        <dbReference type="ARBA" id="ARBA00022726"/>
    </source>
</evidence>
<dbReference type="InterPro" id="IPR010044">
    <property type="entry name" value="MTAP"/>
</dbReference>
<feature type="binding site" evidence="4">
    <location>
        <position position="185"/>
    </location>
    <ligand>
        <name>substrate</name>
    </ligand>
</feature>
<comment type="similarity">
    <text evidence="4">Belongs to the PNP/MTAP phosphorylase family. MTAP subfamily.</text>
</comment>
<comment type="subunit">
    <text evidence="4">Homohexamer. Dimer of a homotrimer.</text>
</comment>
<reference evidence="7" key="1">
    <citation type="journal article" date="2018" name="Science">
        <title>A primordial and reversible TCA cycle in a facultatively chemolithoautotrophic thermophile.</title>
        <authorList>
            <person name="Nunoura T."/>
            <person name="Chikaraishi Y."/>
            <person name="Izaki R."/>
            <person name="Suwa T."/>
            <person name="Sato T."/>
            <person name="Harada T."/>
            <person name="Mori K."/>
            <person name="Kato Y."/>
            <person name="Miyazaki M."/>
            <person name="Shimamura S."/>
            <person name="Yanagawa K."/>
            <person name="Shuto A."/>
            <person name="Ohkouchi N."/>
            <person name="Fujita N."/>
            <person name="Takaki Y."/>
            <person name="Atomi H."/>
            <person name="Takai K."/>
        </authorList>
    </citation>
    <scope>NUCLEOTIDE SEQUENCE [LARGE SCALE GENOMIC DNA]</scope>
    <source>
        <strain evidence="7">DSM 17441 / JCM 13301 / NBRC 103674 / ABI70S6</strain>
    </source>
</reference>
<dbReference type="InterPro" id="IPR035994">
    <property type="entry name" value="Nucleoside_phosphorylase_sf"/>
</dbReference>
<evidence type="ECO:0000313" key="7">
    <source>
        <dbReference type="Proteomes" id="UP000063234"/>
    </source>
</evidence>
<dbReference type="GO" id="GO:0017061">
    <property type="term" value="F:S-methyl-5-thioadenosine phosphorylase activity"/>
    <property type="evidence" value="ECO:0007669"/>
    <property type="project" value="UniProtKB-UniRule"/>
</dbReference>
<dbReference type="PANTHER" id="PTHR42679">
    <property type="entry name" value="S-METHYL-5'-THIOADENOSINE PHOSPHORYLASE"/>
    <property type="match status" value="1"/>
</dbReference>
<evidence type="ECO:0000256" key="1">
    <source>
        <dbReference type="ARBA" id="ARBA00022676"/>
    </source>
</evidence>
<evidence type="ECO:0000256" key="2">
    <source>
        <dbReference type="ARBA" id="ARBA00022679"/>
    </source>
</evidence>
<dbReference type="EMBL" id="AP013035">
    <property type="protein sequence ID" value="BAT71901.1"/>
    <property type="molecule type" value="Genomic_DNA"/>
</dbReference>
<dbReference type="PROSITE" id="PS01240">
    <property type="entry name" value="PNP_MTAP_2"/>
    <property type="match status" value="1"/>
</dbReference>
<comment type="function">
    <text evidence="4">Catalyzes the reversible phosphorylation of S-methyl-5'-thioadenosine (MTA) to adenine and 5-methylthioribose-1-phosphate. Involved in the breakdown of MTA, a major by-product of polyamine biosynthesis. Responsible for the first step in the methionine salvage pathway after MTA has been generated from S-adenosylmethionine. Has broad substrate specificity with 6-aminopurine nucleosides as preferred substrates.</text>
</comment>
<feature type="binding site" evidence="4">
    <location>
        <begin position="209"/>
        <end position="211"/>
    </location>
    <ligand>
        <name>substrate</name>
    </ligand>
</feature>
<dbReference type="GO" id="GO:0019509">
    <property type="term" value="P:L-methionine salvage from methylthioadenosine"/>
    <property type="evidence" value="ECO:0007669"/>
    <property type="project" value="UniProtKB-UniRule"/>
</dbReference>
<dbReference type="OrthoDB" id="1523230at2"/>
<dbReference type="NCBIfam" id="TIGR01694">
    <property type="entry name" value="MTAP"/>
    <property type="match status" value="1"/>
</dbReference>
<feature type="site" description="Important for substrate specificity" evidence="4">
    <location>
        <position position="222"/>
    </location>
</feature>
<feature type="site" description="Important for substrate specificity" evidence="4">
    <location>
        <position position="167"/>
    </location>
</feature>
<keyword evidence="3 4" id="KW-0660">Purine salvage</keyword>
<keyword evidence="1 4" id="KW-0328">Glycosyltransferase</keyword>
<feature type="domain" description="Nucleoside phosphorylase" evidence="5">
    <location>
        <begin position="5"/>
        <end position="244"/>
    </location>
</feature>
<comment type="pathway">
    <text evidence="4">Amino-acid biosynthesis; L-methionine biosynthesis via salvage pathway; S-methyl-5-thio-alpha-D-ribose 1-phosphate from S-methyl-5'-thioadenosine (phosphorylase route): step 1/1.</text>
</comment>
<dbReference type="Proteomes" id="UP000063234">
    <property type="component" value="Chromosome"/>
</dbReference>